<comment type="similarity">
    <text evidence="2 10">Belongs to the CDP-alcohol phosphatidyltransferase class-II family.</text>
</comment>
<dbReference type="EC" id="2.7.8.5" evidence="10"/>
<proteinExistence type="inferred from homology"/>
<keyword evidence="8 10" id="KW-1208">Phospholipid metabolism</keyword>
<keyword evidence="4 10" id="KW-0808">Transferase</keyword>
<gene>
    <name evidence="12" type="ORF">sr12421</name>
</gene>
<evidence type="ECO:0000256" key="1">
    <source>
        <dbReference type="ARBA" id="ARBA00005042"/>
    </source>
</evidence>
<dbReference type="InterPro" id="IPR001736">
    <property type="entry name" value="PLipase_D/transphosphatidylase"/>
</dbReference>
<comment type="subcellular location">
    <subcellularLocation>
        <location evidence="10">Mitochondrion</location>
    </subcellularLocation>
</comment>
<name>E6ZTG8_SPORE</name>
<dbReference type="GO" id="GO:0005524">
    <property type="term" value="F:ATP binding"/>
    <property type="evidence" value="ECO:0007669"/>
    <property type="project" value="UniProtKB-KW"/>
</dbReference>
<feature type="domain" description="PLD phosphodiesterase" evidence="11">
    <location>
        <begin position="198"/>
        <end position="224"/>
    </location>
</feature>
<dbReference type="OrthoDB" id="10250191at2759"/>
<dbReference type="CDD" id="cd09137">
    <property type="entry name" value="PLDc_PGS1_euk_2"/>
    <property type="match status" value="1"/>
</dbReference>
<comment type="function">
    <text evidence="10">Functions in the biosynthesis of the anionic phospholipids phosphatidylglycerol and cardiolipin.</text>
</comment>
<dbReference type="GO" id="GO:0031966">
    <property type="term" value="C:mitochondrial membrane"/>
    <property type="evidence" value="ECO:0007669"/>
    <property type="project" value="EnsemblFungi"/>
</dbReference>
<dbReference type="EMBL" id="FQ311441">
    <property type="protein sequence ID" value="CBQ70525.1"/>
    <property type="molecule type" value="Genomic_DNA"/>
</dbReference>
<dbReference type="SMART" id="SM00155">
    <property type="entry name" value="PLDc"/>
    <property type="match status" value="2"/>
</dbReference>
<evidence type="ECO:0000256" key="6">
    <source>
        <dbReference type="ARBA" id="ARBA00023098"/>
    </source>
</evidence>
<dbReference type="AlphaFoldDB" id="E6ZTG8"/>
<sequence length="569" mass="63964">MAASRIFRPLGTTCATGVLPRRLAPSHCSIASTSFRTIHTSVRLGSSSSPLQAVKSNLSEEPHFLTRRLADELRLPLFAASGDQLHLLKDPSHFYQTLKDKIGQAKERIFLASLYIGKEETELIEHLESALRQNPSLQLTILVDALRGTRESAPTPSCASLVSRLQAQFPDRVSIRLYHTPNLKGWLKKVVGKRFNEGWGLQHMKIYGFDNDVVLSGANLSRDYFTNRRDRYLLIEGHEEIADYLHSLVQLVGQFSFKLEAGANKDSAEAKETSPDWKLIWDGGKDSTPALSDQTEMQPYPESGWTEAASSAVEEFTTKWHSRLQVPAVESSEKQADTLLLPLLQMGPLKIRQETRAIPQIIELALDAPPPQGPPPTLALTSGYFSLYEPYKKLLLRAKAAQSAIVKIICAAPEANGFFQSRGVSGWIPEAYTWYEYQFWRALRRSKRLLKQDGRDVGKGGVEIREWKKDGWTYHAKGIWFYPSSAEAATPSMVHVGSSNYGSRSADLDLECTFLISIRSKELSQKFKEEYATLEQDAKDLVDGALFQRPDRKVRRRVRIASRILKGML</sequence>
<protein>
    <recommendedName>
        <fullName evidence="10">CDP-diacylglycerol--glycerol-3-phosphate 3-phosphatidyltransferase</fullName>
        <ecNumber evidence="10">2.7.8.5</ecNumber>
    </recommendedName>
</protein>
<dbReference type="HOGENOM" id="CLU_030471_1_0_1"/>
<comment type="catalytic activity">
    <reaction evidence="9 10">
        <text>a CDP-1,2-diacyl-sn-glycerol + sn-glycerol 3-phosphate = a 1,2-diacyl-sn-glycero-3-phospho-(1'-sn-glycero-3'-phosphate) + CMP + H(+)</text>
        <dbReference type="Rhea" id="RHEA:12593"/>
        <dbReference type="ChEBI" id="CHEBI:15378"/>
        <dbReference type="ChEBI" id="CHEBI:57597"/>
        <dbReference type="ChEBI" id="CHEBI:58332"/>
        <dbReference type="ChEBI" id="CHEBI:60110"/>
        <dbReference type="ChEBI" id="CHEBI:60377"/>
        <dbReference type="EC" id="2.7.8.5"/>
    </reaction>
</comment>
<dbReference type="eggNOG" id="KOG3964">
    <property type="taxonomic scope" value="Eukaryota"/>
</dbReference>
<keyword evidence="10" id="KW-0547">Nucleotide-binding</keyword>
<evidence type="ECO:0000256" key="2">
    <source>
        <dbReference type="ARBA" id="ARBA00010682"/>
    </source>
</evidence>
<keyword evidence="13" id="KW-1185">Reference proteome</keyword>
<evidence type="ECO:0000256" key="8">
    <source>
        <dbReference type="ARBA" id="ARBA00023264"/>
    </source>
</evidence>
<keyword evidence="10" id="KW-0496">Mitochondrion</keyword>
<dbReference type="PIRSF" id="PIRSF000850">
    <property type="entry name" value="Phospholipase_D_PSS"/>
    <property type="match status" value="1"/>
</dbReference>
<evidence type="ECO:0000256" key="4">
    <source>
        <dbReference type="ARBA" id="ARBA00022679"/>
    </source>
</evidence>
<dbReference type="InterPro" id="IPR016270">
    <property type="entry name" value="PGS1"/>
</dbReference>
<dbReference type="PANTHER" id="PTHR12586">
    <property type="entry name" value="CDP-DIACYLGLYCEROL--SERINE O-PHOSPHATIDYLTRANSFERASE"/>
    <property type="match status" value="1"/>
</dbReference>
<keyword evidence="6 10" id="KW-0443">Lipid metabolism</keyword>
<evidence type="ECO:0000256" key="9">
    <source>
        <dbReference type="ARBA" id="ARBA00048586"/>
    </source>
</evidence>
<keyword evidence="10" id="KW-0067">ATP-binding</keyword>
<evidence type="ECO:0000313" key="13">
    <source>
        <dbReference type="Proteomes" id="UP000008867"/>
    </source>
</evidence>
<evidence type="ECO:0000256" key="7">
    <source>
        <dbReference type="ARBA" id="ARBA00023209"/>
    </source>
</evidence>
<evidence type="ECO:0000313" key="12">
    <source>
        <dbReference type="EMBL" id="CBQ70525.1"/>
    </source>
</evidence>
<keyword evidence="7 10" id="KW-0594">Phospholipid biosynthesis</keyword>
<evidence type="ECO:0000256" key="10">
    <source>
        <dbReference type="RuleBase" id="RU365024"/>
    </source>
</evidence>
<comment type="pathway">
    <text evidence="1 10">Phospholipid metabolism; phosphatidylglycerol biosynthesis; phosphatidylglycerol from CDP-diacylglycerol: step 1/2.</text>
</comment>
<dbReference type="PANTHER" id="PTHR12586:SF1">
    <property type="entry name" value="CDP-DIACYLGLYCEROL--GLYCEROL-3-PHOSPHATE 3-PHOSPHATIDYLTRANSFERASE, MITOCHONDRIAL"/>
    <property type="match status" value="1"/>
</dbReference>
<keyword evidence="5" id="KW-0677">Repeat</keyword>
<evidence type="ECO:0000259" key="11">
    <source>
        <dbReference type="SMART" id="SM00155"/>
    </source>
</evidence>
<dbReference type="CDD" id="cd09135">
    <property type="entry name" value="PLDc_PGS1_euk_1"/>
    <property type="match status" value="1"/>
</dbReference>
<dbReference type="VEuPathDB" id="FungiDB:sr12421"/>
<reference evidence="12 13" key="1">
    <citation type="journal article" date="2010" name="Science">
        <title>Pathogenicity determinants in smut fungi revealed by genome comparison.</title>
        <authorList>
            <person name="Schirawski J."/>
            <person name="Mannhaupt G."/>
            <person name="Muench K."/>
            <person name="Brefort T."/>
            <person name="Schipper K."/>
            <person name="Doehlemann G."/>
            <person name="Di Stasio M."/>
            <person name="Roessel N."/>
            <person name="Mendoza-Mendoza A."/>
            <person name="Pester D."/>
            <person name="Mueller O."/>
            <person name="Winterberg B."/>
            <person name="Meyer E."/>
            <person name="Ghareeb H."/>
            <person name="Wollenberg T."/>
            <person name="Muensterkoetter M."/>
            <person name="Wong P."/>
            <person name="Walter M."/>
            <person name="Stukenbrock E."/>
            <person name="Gueldener U."/>
            <person name="Kahmann R."/>
        </authorList>
    </citation>
    <scope>NUCLEOTIDE SEQUENCE [LARGE SCALE GENOMIC DNA]</scope>
    <source>
        <strain evidence="13">SRZ2</strain>
    </source>
</reference>
<evidence type="ECO:0000256" key="5">
    <source>
        <dbReference type="ARBA" id="ARBA00022737"/>
    </source>
</evidence>
<dbReference type="GO" id="GO:0032049">
    <property type="term" value="P:cardiolipin biosynthetic process"/>
    <property type="evidence" value="ECO:0007669"/>
    <property type="project" value="EnsemblFungi"/>
</dbReference>
<evidence type="ECO:0000256" key="3">
    <source>
        <dbReference type="ARBA" id="ARBA00022516"/>
    </source>
</evidence>
<dbReference type="UniPathway" id="UPA00084">
    <property type="reaction ID" value="UER00503"/>
</dbReference>
<organism evidence="12 13">
    <name type="scientific">Sporisorium reilianum (strain SRZ2)</name>
    <name type="common">Maize head smut fungus</name>
    <dbReference type="NCBI Taxonomy" id="999809"/>
    <lineage>
        <taxon>Eukaryota</taxon>
        <taxon>Fungi</taxon>
        <taxon>Dikarya</taxon>
        <taxon>Basidiomycota</taxon>
        <taxon>Ustilaginomycotina</taxon>
        <taxon>Ustilaginomycetes</taxon>
        <taxon>Ustilaginales</taxon>
        <taxon>Ustilaginaceae</taxon>
        <taxon>Sporisorium</taxon>
    </lineage>
</organism>
<dbReference type="Gene3D" id="3.30.870.10">
    <property type="entry name" value="Endonuclease Chain A"/>
    <property type="match status" value="2"/>
</dbReference>
<keyword evidence="3 10" id="KW-0444">Lipid biosynthesis</keyword>
<accession>E6ZTG8</accession>
<dbReference type="SUPFAM" id="SSF56024">
    <property type="entry name" value="Phospholipase D/nuclease"/>
    <property type="match status" value="1"/>
</dbReference>
<feature type="domain" description="PLD phosphodiesterase" evidence="11">
    <location>
        <begin position="470"/>
        <end position="505"/>
    </location>
</feature>
<dbReference type="GO" id="GO:0008444">
    <property type="term" value="F:CDP-diacylglycerol-glycerol-3-phosphate 3-phosphatidyltransferase activity"/>
    <property type="evidence" value="ECO:0007669"/>
    <property type="project" value="UniProtKB-EC"/>
</dbReference>
<dbReference type="Proteomes" id="UP000008867">
    <property type="component" value="Chromosome 2"/>
</dbReference>